<evidence type="ECO:0000313" key="10">
    <source>
        <dbReference type="Proteomes" id="UP000267017"/>
    </source>
</evidence>
<dbReference type="InterPro" id="IPR000515">
    <property type="entry name" value="MetI-like"/>
</dbReference>
<organism evidence="9 10">
    <name type="scientific">Paenibacillus oralis</name>
    <dbReference type="NCBI Taxonomy" id="2490856"/>
    <lineage>
        <taxon>Bacteria</taxon>
        <taxon>Bacillati</taxon>
        <taxon>Bacillota</taxon>
        <taxon>Bacilli</taxon>
        <taxon>Bacillales</taxon>
        <taxon>Paenibacillaceae</taxon>
        <taxon>Paenibacillus</taxon>
    </lineage>
</organism>
<evidence type="ECO:0000256" key="7">
    <source>
        <dbReference type="SAM" id="MobiDB-lite"/>
    </source>
</evidence>
<dbReference type="EMBL" id="RRCN01000001">
    <property type="protein sequence ID" value="RRJ63418.1"/>
    <property type="molecule type" value="Genomic_DNA"/>
</dbReference>
<dbReference type="OrthoDB" id="9785836at2"/>
<evidence type="ECO:0000256" key="4">
    <source>
        <dbReference type="ARBA" id="ARBA00022989"/>
    </source>
</evidence>
<evidence type="ECO:0000256" key="2">
    <source>
        <dbReference type="ARBA" id="ARBA00022448"/>
    </source>
</evidence>
<dbReference type="GO" id="GO:0055085">
    <property type="term" value="P:transmembrane transport"/>
    <property type="evidence" value="ECO:0007669"/>
    <property type="project" value="InterPro"/>
</dbReference>
<sequence>MKPQTALPPEHPALPPEQPATLPEHSALPPKQTPHRTANRTLSSIWQMKALYMMLLPCLVWYFIFKYLPMYGIIISFKDYNFAEGILHSPWADPWYKHFRQFFESPYFTQLLTNTLLISLYKLLFGVVPSIALAILLHECRIGWLKRWVQTLSYMPHFLSWIIVYGISVAFLSETTGLFNRWITEAGGGSVPFLNSTEWFRSVLVSTEIWKDLGWGAIIYLAAISSIDPTLYEAARVDGAGRLRMIWHVTLPGIRNVIILLLILKIGSIMDAGFEQIFVFYNPRVYEVGDIIDTWVYRTGLEQMSFSLATTVGLFKSVIGIVLITGANKLAKRWGGSIW</sequence>
<evidence type="ECO:0000259" key="8">
    <source>
        <dbReference type="PROSITE" id="PS50928"/>
    </source>
</evidence>
<dbReference type="GO" id="GO:0005886">
    <property type="term" value="C:plasma membrane"/>
    <property type="evidence" value="ECO:0007669"/>
    <property type="project" value="UniProtKB-SubCell"/>
</dbReference>
<name>A0A3P3U1E2_9BACL</name>
<dbReference type="Pfam" id="PF00528">
    <property type="entry name" value="BPD_transp_1"/>
    <property type="match status" value="1"/>
</dbReference>
<accession>A0A3P3U1E2</accession>
<keyword evidence="10" id="KW-1185">Reference proteome</keyword>
<dbReference type="CDD" id="cd06261">
    <property type="entry name" value="TM_PBP2"/>
    <property type="match status" value="1"/>
</dbReference>
<feature type="domain" description="ABC transmembrane type-1" evidence="8">
    <location>
        <begin position="112"/>
        <end position="325"/>
    </location>
</feature>
<keyword evidence="4 6" id="KW-1133">Transmembrane helix</keyword>
<dbReference type="Gene3D" id="1.10.3720.10">
    <property type="entry name" value="MetI-like"/>
    <property type="match status" value="1"/>
</dbReference>
<feature type="region of interest" description="Disordered" evidence="7">
    <location>
        <begin position="1"/>
        <end position="36"/>
    </location>
</feature>
<evidence type="ECO:0000256" key="1">
    <source>
        <dbReference type="ARBA" id="ARBA00004141"/>
    </source>
</evidence>
<protein>
    <submittedName>
        <fullName evidence="9">Sugar ABC transporter permease</fullName>
    </submittedName>
</protein>
<feature type="transmembrane region" description="Helical" evidence="6">
    <location>
        <begin position="213"/>
        <end position="232"/>
    </location>
</feature>
<dbReference type="AlphaFoldDB" id="A0A3P3U1E2"/>
<keyword evidence="2 6" id="KW-0813">Transport</keyword>
<comment type="subcellular location">
    <subcellularLocation>
        <location evidence="6">Cell membrane</location>
        <topology evidence="6">Multi-pass membrane protein</topology>
    </subcellularLocation>
    <subcellularLocation>
        <location evidence="1">Membrane</location>
        <topology evidence="1">Multi-pass membrane protein</topology>
    </subcellularLocation>
</comment>
<dbReference type="PANTHER" id="PTHR43496">
    <property type="entry name" value="PROTEIN LPLB"/>
    <property type="match status" value="1"/>
</dbReference>
<proteinExistence type="inferred from homology"/>
<dbReference type="SUPFAM" id="SSF161098">
    <property type="entry name" value="MetI-like"/>
    <property type="match status" value="1"/>
</dbReference>
<feature type="compositionally biased region" description="Pro residues" evidence="7">
    <location>
        <begin position="9"/>
        <end position="18"/>
    </location>
</feature>
<dbReference type="Proteomes" id="UP000267017">
    <property type="component" value="Unassembled WGS sequence"/>
</dbReference>
<evidence type="ECO:0000256" key="5">
    <source>
        <dbReference type="ARBA" id="ARBA00023136"/>
    </source>
</evidence>
<dbReference type="PROSITE" id="PS50928">
    <property type="entry name" value="ABC_TM1"/>
    <property type="match status" value="1"/>
</dbReference>
<keyword evidence="5 6" id="KW-0472">Membrane</keyword>
<dbReference type="InterPro" id="IPR035906">
    <property type="entry name" value="MetI-like_sf"/>
</dbReference>
<feature type="transmembrane region" description="Helical" evidence="6">
    <location>
        <begin position="116"/>
        <end position="137"/>
    </location>
</feature>
<keyword evidence="3 6" id="KW-0812">Transmembrane</keyword>
<dbReference type="PANTHER" id="PTHR43496:SF1">
    <property type="entry name" value="POLYGALACTURONAN_RHAMNOGALACTURONAN TRANSPORT SYSTEM PERMEASE PROTEIN YTEP"/>
    <property type="match status" value="1"/>
</dbReference>
<gene>
    <name evidence="9" type="ORF">EHV15_11155</name>
</gene>
<evidence type="ECO:0000313" key="9">
    <source>
        <dbReference type="EMBL" id="RRJ63418.1"/>
    </source>
</evidence>
<comment type="caution">
    <text evidence="9">The sequence shown here is derived from an EMBL/GenBank/DDBJ whole genome shotgun (WGS) entry which is preliminary data.</text>
</comment>
<evidence type="ECO:0000256" key="3">
    <source>
        <dbReference type="ARBA" id="ARBA00022692"/>
    </source>
</evidence>
<feature type="transmembrane region" description="Helical" evidence="6">
    <location>
        <begin position="50"/>
        <end position="68"/>
    </location>
</feature>
<comment type="similarity">
    <text evidence="6">Belongs to the binding-protein-dependent transport system permease family.</text>
</comment>
<feature type="transmembrane region" description="Helical" evidence="6">
    <location>
        <begin position="253"/>
        <end position="274"/>
    </location>
</feature>
<reference evidence="9 10" key="1">
    <citation type="submission" date="2018-11" db="EMBL/GenBank/DDBJ databases">
        <title>Genome sequencing of Paenibacillus sp. KCOM 3021 (= ChDC PVNT-B20).</title>
        <authorList>
            <person name="Kook J.-K."/>
            <person name="Park S.-N."/>
            <person name="Lim Y.K."/>
        </authorList>
    </citation>
    <scope>NUCLEOTIDE SEQUENCE [LARGE SCALE GENOMIC DNA]</scope>
    <source>
        <strain evidence="9 10">KCOM 3021</strain>
    </source>
</reference>
<feature type="transmembrane region" description="Helical" evidence="6">
    <location>
        <begin position="304"/>
        <end position="324"/>
    </location>
</feature>
<evidence type="ECO:0000256" key="6">
    <source>
        <dbReference type="RuleBase" id="RU363032"/>
    </source>
</evidence>
<feature type="transmembrane region" description="Helical" evidence="6">
    <location>
        <begin position="158"/>
        <end position="179"/>
    </location>
</feature>